<evidence type="ECO:0000313" key="7">
    <source>
        <dbReference type="RefSeq" id="XP_017775594.1"/>
    </source>
</evidence>
<dbReference type="InterPro" id="IPR002213">
    <property type="entry name" value="UDP_glucos_trans"/>
</dbReference>
<dbReference type="PROSITE" id="PS00375">
    <property type="entry name" value="UDPGT"/>
    <property type="match status" value="1"/>
</dbReference>
<evidence type="ECO:0000256" key="5">
    <source>
        <dbReference type="RuleBase" id="RU362059"/>
    </source>
</evidence>
<dbReference type="Gene3D" id="3.40.50.2000">
    <property type="entry name" value="Glycogen Phosphorylase B"/>
    <property type="match status" value="1"/>
</dbReference>
<dbReference type="InterPro" id="IPR050271">
    <property type="entry name" value="UDP-glycosyltransferase"/>
</dbReference>
<keyword evidence="3 4" id="KW-0808">Transferase</keyword>
<protein>
    <recommendedName>
        <fullName evidence="5">UDP-glucuronosyltransferase</fullName>
        <ecNumber evidence="5">2.4.1.17</ecNumber>
    </recommendedName>
</protein>
<keyword evidence="2 4" id="KW-0328">Glycosyltransferase</keyword>
<evidence type="ECO:0000256" key="2">
    <source>
        <dbReference type="ARBA" id="ARBA00022676"/>
    </source>
</evidence>
<dbReference type="CDD" id="cd03784">
    <property type="entry name" value="GT1_Gtf-like"/>
    <property type="match status" value="1"/>
</dbReference>
<evidence type="ECO:0000313" key="6">
    <source>
        <dbReference type="Proteomes" id="UP000695000"/>
    </source>
</evidence>
<dbReference type="EC" id="2.4.1.17" evidence="5"/>
<dbReference type="PANTHER" id="PTHR48043:SF159">
    <property type="entry name" value="EG:EG0003.4 PROTEIN-RELATED"/>
    <property type="match status" value="1"/>
</dbReference>
<dbReference type="GeneID" id="108561950"/>
<comment type="catalytic activity">
    <reaction evidence="5">
        <text>glucuronate acceptor + UDP-alpha-D-glucuronate = acceptor beta-D-glucuronoside + UDP + H(+)</text>
        <dbReference type="Rhea" id="RHEA:21032"/>
        <dbReference type="ChEBI" id="CHEBI:15378"/>
        <dbReference type="ChEBI" id="CHEBI:58052"/>
        <dbReference type="ChEBI" id="CHEBI:58223"/>
        <dbReference type="ChEBI" id="CHEBI:132367"/>
        <dbReference type="ChEBI" id="CHEBI:132368"/>
        <dbReference type="EC" id="2.4.1.17"/>
    </reaction>
</comment>
<feature type="non-terminal residue" evidence="7">
    <location>
        <position position="1"/>
    </location>
</feature>
<dbReference type="SUPFAM" id="SSF53756">
    <property type="entry name" value="UDP-Glycosyltransferase/glycogen phosphorylase"/>
    <property type="match status" value="1"/>
</dbReference>
<reference evidence="7" key="1">
    <citation type="submission" date="2025-08" db="UniProtKB">
        <authorList>
            <consortium name="RefSeq"/>
        </authorList>
    </citation>
    <scope>IDENTIFICATION</scope>
    <source>
        <tissue evidence="7">Whole Larva</tissue>
    </source>
</reference>
<name>A0ABM1MLZ4_NICVS</name>
<comment type="similarity">
    <text evidence="1 4">Belongs to the UDP-glycosyltransferase family.</text>
</comment>
<gene>
    <name evidence="7" type="primary">LOC108561950</name>
</gene>
<organism evidence="6 7">
    <name type="scientific">Nicrophorus vespilloides</name>
    <name type="common">Boreal carrion beetle</name>
    <dbReference type="NCBI Taxonomy" id="110193"/>
    <lineage>
        <taxon>Eukaryota</taxon>
        <taxon>Metazoa</taxon>
        <taxon>Ecdysozoa</taxon>
        <taxon>Arthropoda</taxon>
        <taxon>Hexapoda</taxon>
        <taxon>Insecta</taxon>
        <taxon>Pterygota</taxon>
        <taxon>Neoptera</taxon>
        <taxon>Endopterygota</taxon>
        <taxon>Coleoptera</taxon>
        <taxon>Polyphaga</taxon>
        <taxon>Staphyliniformia</taxon>
        <taxon>Silphidae</taxon>
        <taxon>Nicrophorinae</taxon>
        <taxon>Nicrophorus</taxon>
    </lineage>
</organism>
<proteinExistence type="inferred from homology"/>
<dbReference type="Pfam" id="PF00201">
    <property type="entry name" value="UDPGT"/>
    <property type="match status" value="1"/>
</dbReference>
<sequence>LDSEVRSCFGFADSGIPQGDGERLGIADSGVVECDELGFGWIGFDPPPSHPGLQGAAAVLELPDSDGGDSTSDTSHCYHWSIHSNETTKDLPKDLKLFLDEAKEGVIYFSLGSNVKSKDIPEETRDIIMKTFAKLPYKILWKFEAENLPGKPDNVKIVKWIPQQDVLSHKNIKLFISQCGLQSLEESLYNYVPVLGLPFFGDQSSNAFKLESNGLGLFLEYKELRSRNLHLVSTR</sequence>
<dbReference type="PANTHER" id="PTHR48043">
    <property type="entry name" value="EG:EG0003.4 PROTEIN-RELATED"/>
    <property type="match status" value="1"/>
</dbReference>
<evidence type="ECO:0000256" key="1">
    <source>
        <dbReference type="ARBA" id="ARBA00009995"/>
    </source>
</evidence>
<accession>A0ABM1MLZ4</accession>
<dbReference type="RefSeq" id="XP_017775594.1">
    <property type="nucleotide sequence ID" value="XM_017920105.1"/>
</dbReference>
<evidence type="ECO:0000256" key="3">
    <source>
        <dbReference type="ARBA" id="ARBA00022679"/>
    </source>
</evidence>
<comment type="subcellular location">
    <subcellularLocation>
        <location evidence="5">Membrane</location>
        <topology evidence="5">Single-pass membrane protein</topology>
    </subcellularLocation>
</comment>
<keyword evidence="6" id="KW-1185">Reference proteome</keyword>
<dbReference type="InterPro" id="IPR035595">
    <property type="entry name" value="UDP_glycos_trans_CS"/>
</dbReference>
<evidence type="ECO:0000256" key="4">
    <source>
        <dbReference type="RuleBase" id="RU003718"/>
    </source>
</evidence>
<dbReference type="Proteomes" id="UP000695000">
    <property type="component" value="Unplaced"/>
</dbReference>